<dbReference type="EC" id="3.1.1.-" evidence="5"/>
<evidence type="ECO:0000256" key="5">
    <source>
        <dbReference type="RuleBase" id="RU367093"/>
    </source>
</evidence>
<keyword evidence="2 5" id="KW-0378">Hydrolase</keyword>
<evidence type="ECO:0000256" key="3">
    <source>
        <dbReference type="ARBA" id="ARBA00022963"/>
    </source>
</evidence>
<gene>
    <name evidence="7" type="ORF">V6N11_025179</name>
</gene>
<dbReference type="InterPro" id="IPR002921">
    <property type="entry name" value="Fungal_lipase-type"/>
</dbReference>
<dbReference type="InterPro" id="IPR033556">
    <property type="entry name" value="PLA"/>
</dbReference>
<reference evidence="7 8" key="1">
    <citation type="journal article" date="2024" name="G3 (Bethesda)">
        <title>Genome assembly of Hibiscus sabdariffa L. provides insights into metabolisms of medicinal natural products.</title>
        <authorList>
            <person name="Kim T."/>
        </authorList>
    </citation>
    <scope>NUCLEOTIDE SEQUENCE [LARGE SCALE GENOMIC DNA]</scope>
    <source>
        <strain evidence="7">TK-2024</strain>
        <tissue evidence="7">Old leaves</tissue>
    </source>
</reference>
<feature type="domain" description="Fungal lipase-type" evidence="6">
    <location>
        <begin position="47"/>
        <end position="143"/>
    </location>
</feature>
<evidence type="ECO:0000256" key="1">
    <source>
        <dbReference type="ARBA" id="ARBA00010701"/>
    </source>
</evidence>
<dbReference type="Gene3D" id="3.40.50.1820">
    <property type="entry name" value="alpha/beta hydrolase"/>
    <property type="match status" value="2"/>
</dbReference>
<protein>
    <recommendedName>
        <fullName evidence="5">Phospholipase A1</fullName>
        <ecNumber evidence="5">3.1.1.-</ecNumber>
    </recommendedName>
</protein>
<evidence type="ECO:0000256" key="4">
    <source>
        <dbReference type="ARBA" id="ARBA00023098"/>
    </source>
</evidence>
<dbReference type="PANTHER" id="PTHR31828:SF20">
    <property type="entry name" value="PHOSPHOLIPASE A1"/>
    <property type="match status" value="1"/>
</dbReference>
<dbReference type="PANTHER" id="PTHR31828">
    <property type="entry name" value="PHOSPHOLIPASE A1-IIGAMMA"/>
    <property type="match status" value="1"/>
</dbReference>
<dbReference type="Proteomes" id="UP001396334">
    <property type="component" value="Unassembled WGS sequence"/>
</dbReference>
<keyword evidence="3 5" id="KW-0442">Lipid degradation</keyword>
<keyword evidence="8" id="KW-1185">Reference proteome</keyword>
<evidence type="ECO:0000313" key="7">
    <source>
        <dbReference type="EMBL" id="KAK9002505.1"/>
    </source>
</evidence>
<evidence type="ECO:0000256" key="2">
    <source>
        <dbReference type="ARBA" id="ARBA00022801"/>
    </source>
</evidence>
<evidence type="ECO:0000313" key="8">
    <source>
        <dbReference type="Proteomes" id="UP001396334"/>
    </source>
</evidence>
<comment type="similarity">
    <text evidence="1 5">Belongs to the AB hydrolase superfamily. Lipase family.</text>
</comment>
<comment type="function">
    <text evidence="5">Acylhydrolase that catalyzes the hydrolysis of phospholipids at the sn-1 position.</text>
</comment>
<dbReference type="EMBL" id="JBBPBN010000035">
    <property type="protein sequence ID" value="KAK9002505.1"/>
    <property type="molecule type" value="Genomic_DNA"/>
</dbReference>
<sequence length="213" mass="23975">MVASVRDLFNSRTRGPDASEENFFSEACLVKGNPYRYEERHFDCLELRNNFLFTQRATASESDLFPGMANVKVHRGFYSLYTGTKPDSDHNKTSARVEVLEAVKGLVDKYKGEEISITVTGFSLGAALATLTAMDIVTHGYNKTTTYVDKNTAAKELDHDIALVNKHLDCLKAECRIPPNWWAGENRNRMLQLENGRWEHCNPLNLDIVAAQA</sequence>
<evidence type="ECO:0000259" key="6">
    <source>
        <dbReference type="Pfam" id="PF01764"/>
    </source>
</evidence>
<dbReference type="Pfam" id="PF01764">
    <property type="entry name" value="Lipase_3"/>
    <property type="match status" value="1"/>
</dbReference>
<dbReference type="SUPFAM" id="SSF53474">
    <property type="entry name" value="alpha/beta-Hydrolases"/>
    <property type="match status" value="1"/>
</dbReference>
<accession>A0ABR2QPB8</accession>
<dbReference type="InterPro" id="IPR029058">
    <property type="entry name" value="AB_hydrolase_fold"/>
</dbReference>
<keyword evidence="4 5" id="KW-0443">Lipid metabolism</keyword>
<comment type="caution">
    <text evidence="7">The sequence shown here is derived from an EMBL/GenBank/DDBJ whole genome shotgun (WGS) entry which is preliminary data.</text>
</comment>
<proteinExistence type="inferred from homology"/>
<organism evidence="7 8">
    <name type="scientific">Hibiscus sabdariffa</name>
    <name type="common">roselle</name>
    <dbReference type="NCBI Taxonomy" id="183260"/>
    <lineage>
        <taxon>Eukaryota</taxon>
        <taxon>Viridiplantae</taxon>
        <taxon>Streptophyta</taxon>
        <taxon>Embryophyta</taxon>
        <taxon>Tracheophyta</taxon>
        <taxon>Spermatophyta</taxon>
        <taxon>Magnoliopsida</taxon>
        <taxon>eudicotyledons</taxon>
        <taxon>Gunneridae</taxon>
        <taxon>Pentapetalae</taxon>
        <taxon>rosids</taxon>
        <taxon>malvids</taxon>
        <taxon>Malvales</taxon>
        <taxon>Malvaceae</taxon>
        <taxon>Malvoideae</taxon>
        <taxon>Hibiscus</taxon>
    </lineage>
</organism>
<name>A0ABR2QPB8_9ROSI</name>